<dbReference type="PROSITE" id="PS00615">
    <property type="entry name" value="C_TYPE_LECTIN_1"/>
    <property type="match status" value="1"/>
</dbReference>
<dbReference type="SMART" id="SM00034">
    <property type="entry name" value="CLECT"/>
    <property type="match status" value="1"/>
</dbReference>
<dbReference type="CDD" id="cd00037">
    <property type="entry name" value="CLECT"/>
    <property type="match status" value="1"/>
</dbReference>
<dbReference type="InterPro" id="IPR016187">
    <property type="entry name" value="CTDL_fold"/>
</dbReference>
<dbReference type="PROSITE" id="PS50041">
    <property type="entry name" value="C_TYPE_LECTIN_2"/>
    <property type="match status" value="2"/>
</dbReference>
<reference evidence="5" key="1">
    <citation type="submission" date="2021-10" db="EMBL/GenBank/DDBJ databases">
        <title>Tropical sea cucumber genome reveals ecological adaptation and Cuvierian tubules defense mechanism.</title>
        <authorList>
            <person name="Chen T."/>
        </authorList>
    </citation>
    <scope>NUCLEOTIDE SEQUENCE</scope>
    <source>
        <strain evidence="5">Nanhai2018</strain>
        <tissue evidence="5">Muscle</tissue>
    </source>
</reference>
<sequence length="782" mass="88761">MLFRFLLLLMFLNLRIVCDGRALDSRSFVRGKSWRSTRILPEIYYSAEGNLQNFIVQGCPDDFRVVLEPGETEIAVTWDEDGFEEEVRIYTGSDEFSSHITTKIDTIYRDLGYGNDLQCNFRVTVEGQPQVYESNYYEDSGGNWESWESNSDLNDGAIDVDNGWNWQTVTTEIDASTDAQMISTTDQSPAATGQVTRSNFETGSVWLGQTSELLHQSSTHLVSIYGETKDEGGNDLGSTLPHSDQGTDETRTTSYGKIIEFTENPVTGKLKDVVSGDESVTSMAPSTLQPVEATSQDAFYDMNESYEFTTQRPTTESRFVSTDIQRDSTSPVTPPQTIGTYQVDLSTMSSYETIFDGTSRPTTDILEKSSTENSKYFYSQEDITMIPTDSLNATAWTLYDTEEVVTTENNVTDITRNAKALVWVDDVTQPSVSTGLYESQTPTCRLPDGRFIQVGEYAVTLDCGFVCLCDETKSLLCVRKGCRKFEKCEQQNKKIGCFCQTGFTFDGQECIKDCPRAFLPFEDSCYYFHNKRMGFEEAEKFCLKMEANLASIHNERENEFISSLVGVKKEVWIGAFRSTEEPFEFITNGNLQRPQFISTEIPAGLYRIEFSIDPVSNAHIFLGPEPEVVMSMYEIVLGSTGEFNLAIRRCPNCTNRISSFRSELIHNSTQGERFYLTFKNNMIEIGKVGAYVPLVSYVDMSGDPHEVRFIGFASRGATVKWKLFSDFNWSDGSPWWYENWYLTEPDLFPVDDVMSCVFLNYKFNPSWNDDNCEHKRRFVCKQ</sequence>
<feature type="domain" description="C-type lectin" evidence="4">
    <location>
        <begin position="709"/>
        <end position="781"/>
    </location>
</feature>
<feature type="domain" description="C-type lectin" evidence="4">
    <location>
        <begin position="521"/>
        <end position="574"/>
    </location>
</feature>
<dbReference type="OrthoDB" id="7357196at2759"/>
<keyword evidence="6" id="KW-1185">Reference proteome</keyword>
<evidence type="ECO:0000313" key="5">
    <source>
        <dbReference type="EMBL" id="KAJ8020375.1"/>
    </source>
</evidence>
<evidence type="ECO:0000259" key="4">
    <source>
        <dbReference type="PROSITE" id="PS50041"/>
    </source>
</evidence>
<dbReference type="Pfam" id="PF12248">
    <property type="entry name" value="Methyltransf_FA"/>
    <property type="match status" value="1"/>
</dbReference>
<proteinExistence type="predicted"/>
<gene>
    <name evidence="5" type="ORF">HOLleu_39949</name>
</gene>
<keyword evidence="3" id="KW-0732">Signal</keyword>
<protein>
    <submittedName>
        <fullName evidence="5">Galactose-specific lectin nattectin</fullName>
    </submittedName>
</protein>
<dbReference type="EMBL" id="JAIZAY010000022">
    <property type="protein sequence ID" value="KAJ8020375.1"/>
    <property type="molecule type" value="Genomic_DNA"/>
</dbReference>
<comment type="caution">
    <text evidence="5">The sequence shown here is derived from an EMBL/GenBank/DDBJ whole genome shotgun (WGS) entry which is preliminary data.</text>
</comment>
<accession>A0A9Q1BBB2</accession>
<evidence type="ECO:0000256" key="3">
    <source>
        <dbReference type="SAM" id="SignalP"/>
    </source>
</evidence>
<dbReference type="Proteomes" id="UP001152320">
    <property type="component" value="Chromosome 22"/>
</dbReference>
<dbReference type="Pfam" id="PF00059">
    <property type="entry name" value="Lectin_C"/>
    <property type="match status" value="2"/>
</dbReference>
<feature type="region of interest" description="Disordered" evidence="2">
    <location>
        <begin position="308"/>
        <end position="337"/>
    </location>
</feature>
<dbReference type="InterPro" id="IPR022041">
    <property type="entry name" value="Methyltransf_FA"/>
</dbReference>
<keyword evidence="1" id="KW-1015">Disulfide bond</keyword>
<dbReference type="InterPro" id="IPR018378">
    <property type="entry name" value="C-type_lectin_CS"/>
</dbReference>
<evidence type="ECO:0000256" key="2">
    <source>
        <dbReference type="SAM" id="MobiDB-lite"/>
    </source>
</evidence>
<name>A0A9Q1BBB2_HOLLE</name>
<evidence type="ECO:0000256" key="1">
    <source>
        <dbReference type="ARBA" id="ARBA00023157"/>
    </source>
</evidence>
<organism evidence="5 6">
    <name type="scientific">Holothuria leucospilota</name>
    <name type="common">Black long sea cucumber</name>
    <name type="synonym">Mertensiothuria leucospilota</name>
    <dbReference type="NCBI Taxonomy" id="206669"/>
    <lineage>
        <taxon>Eukaryota</taxon>
        <taxon>Metazoa</taxon>
        <taxon>Echinodermata</taxon>
        <taxon>Eleutherozoa</taxon>
        <taxon>Echinozoa</taxon>
        <taxon>Holothuroidea</taxon>
        <taxon>Aspidochirotacea</taxon>
        <taxon>Aspidochirotida</taxon>
        <taxon>Holothuriidae</taxon>
        <taxon>Holothuria</taxon>
    </lineage>
</organism>
<dbReference type="Gene3D" id="3.10.100.10">
    <property type="entry name" value="Mannose-Binding Protein A, subunit A"/>
    <property type="match status" value="2"/>
</dbReference>
<feature type="signal peptide" evidence="3">
    <location>
        <begin position="1"/>
        <end position="22"/>
    </location>
</feature>
<dbReference type="SUPFAM" id="SSF56436">
    <property type="entry name" value="C-type lectin-like"/>
    <property type="match status" value="1"/>
</dbReference>
<dbReference type="PANTHER" id="PTHR22803">
    <property type="entry name" value="MANNOSE, PHOSPHOLIPASE, LECTIN RECEPTOR RELATED"/>
    <property type="match status" value="1"/>
</dbReference>
<feature type="chain" id="PRO_5040405713" evidence="3">
    <location>
        <begin position="23"/>
        <end position="782"/>
    </location>
</feature>
<evidence type="ECO:0000313" key="6">
    <source>
        <dbReference type="Proteomes" id="UP001152320"/>
    </source>
</evidence>
<feature type="region of interest" description="Disordered" evidence="2">
    <location>
        <begin position="228"/>
        <end position="250"/>
    </location>
</feature>
<dbReference type="InterPro" id="IPR050111">
    <property type="entry name" value="C-type_lectin/snaclec_domain"/>
</dbReference>
<dbReference type="InterPro" id="IPR001304">
    <property type="entry name" value="C-type_lectin-like"/>
</dbReference>
<dbReference type="InterPro" id="IPR016186">
    <property type="entry name" value="C-type_lectin-like/link_sf"/>
</dbReference>
<dbReference type="AlphaFoldDB" id="A0A9Q1BBB2"/>